<dbReference type="PANTHER" id="PTHR34383">
    <property type="entry name" value="POLYPHOSPHATE:AMP PHOSPHOTRANSFERASE-RELATED"/>
    <property type="match status" value="1"/>
</dbReference>
<feature type="domain" description="Polyphosphate kinase-2-related" evidence="4">
    <location>
        <begin position="29"/>
        <end position="251"/>
    </location>
</feature>
<keyword evidence="1" id="KW-0808">Transferase</keyword>
<feature type="compositionally biased region" description="Basic and acidic residues" evidence="3">
    <location>
        <begin position="28"/>
        <end position="39"/>
    </location>
</feature>
<gene>
    <name evidence="5" type="ORF">EJP77_18125</name>
</gene>
<protein>
    <submittedName>
        <fullName evidence="5">Polyphosphate kinase 2 family protein</fullName>
    </submittedName>
</protein>
<evidence type="ECO:0000256" key="3">
    <source>
        <dbReference type="SAM" id="MobiDB-lite"/>
    </source>
</evidence>
<evidence type="ECO:0000256" key="2">
    <source>
        <dbReference type="ARBA" id="ARBA00022777"/>
    </source>
</evidence>
<evidence type="ECO:0000313" key="6">
    <source>
        <dbReference type="Proteomes" id="UP000272464"/>
    </source>
</evidence>
<dbReference type="GO" id="GO:0006797">
    <property type="term" value="P:polyphosphate metabolic process"/>
    <property type="evidence" value="ECO:0007669"/>
    <property type="project" value="InterPro"/>
</dbReference>
<dbReference type="PIRSF" id="PIRSF028756">
    <property type="entry name" value="PPK2_prd"/>
    <property type="match status" value="1"/>
</dbReference>
<evidence type="ECO:0000256" key="1">
    <source>
        <dbReference type="ARBA" id="ARBA00022679"/>
    </source>
</evidence>
<dbReference type="GO" id="GO:0008976">
    <property type="term" value="F:polyphosphate kinase activity"/>
    <property type="evidence" value="ECO:0007669"/>
    <property type="project" value="InterPro"/>
</dbReference>
<dbReference type="RefSeq" id="WP_127200673.1">
    <property type="nucleotide sequence ID" value="NZ_RZNX01000011.1"/>
</dbReference>
<evidence type="ECO:0000313" key="5">
    <source>
        <dbReference type="EMBL" id="RUT28129.1"/>
    </source>
</evidence>
<dbReference type="InterPro" id="IPR016898">
    <property type="entry name" value="Polyphosphate_phosphotransfera"/>
</dbReference>
<dbReference type="InterPro" id="IPR027417">
    <property type="entry name" value="P-loop_NTPase"/>
</dbReference>
<dbReference type="SUPFAM" id="SSF52540">
    <property type="entry name" value="P-loop containing nucleoside triphosphate hydrolases"/>
    <property type="match status" value="1"/>
</dbReference>
<dbReference type="NCBIfam" id="TIGR03709">
    <property type="entry name" value="PPK2_rel_1"/>
    <property type="match status" value="1"/>
</dbReference>
<evidence type="ECO:0000259" key="4">
    <source>
        <dbReference type="Pfam" id="PF03976"/>
    </source>
</evidence>
<feature type="region of interest" description="Disordered" evidence="3">
    <location>
        <begin position="13"/>
        <end position="39"/>
    </location>
</feature>
<dbReference type="InterPro" id="IPR022488">
    <property type="entry name" value="PPK2-related"/>
</dbReference>
<keyword evidence="2 5" id="KW-0418">Kinase</keyword>
<dbReference type="EMBL" id="RZNX01000011">
    <property type="protein sequence ID" value="RUT28129.1"/>
    <property type="molecule type" value="Genomic_DNA"/>
</dbReference>
<dbReference type="Pfam" id="PF03976">
    <property type="entry name" value="PPK2"/>
    <property type="match status" value="1"/>
</dbReference>
<dbReference type="Gene3D" id="3.40.50.300">
    <property type="entry name" value="P-loop containing nucleotide triphosphate hydrolases"/>
    <property type="match status" value="1"/>
</dbReference>
<reference evidence="5 6" key="1">
    <citation type="submission" date="2018-12" db="EMBL/GenBank/DDBJ databases">
        <authorList>
            <person name="Sun L."/>
            <person name="Chen Z."/>
        </authorList>
    </citation>
    <scope>NUCLEOTIDE SEQUENCE [LARGE SCALE GENOMIC DNA]</scope>
    <source>
        <strain evidence="5 6">3-5-3</strain>
    </source>
</reference>
<dbReference type="PANTHER" id="PTHR34383:SF3">
    <property type="entry name" value="POLYPHOSPHATE:AMP PHOSPHOTRANSFERASE"/>
    <property type="match status" value="1"/>
</dbReference>
<proteinExistence type="predicted"/>
<sequence length="272" mass="32005">MDLKKYLIKPKDNFSLSSADPADTGSFKSKDEAESETEGLRKRLSELQDILYAEKKHSVLIILQGMDTSGKDGTIKHVFSGVNPQGFNVTSFKKPTVEEASHDFLWRVHQHTPAKGYIAAFNRSQYEDVLVPWVHKTGTEEALRQRLKHIQHFEDMLTSEGTKIIKIFLHISKDKQLQKIHERMEEPRKFWKFDPTDLLEREYWDEYQQAYDEVFASTSTNQVPWYWIPANQKWFRNYMVLRILVQTLESLNLEYPLLQATKSEIARYMNEK</sequence>
<name>A0A3S1JLB5_9BACL</name>
<comment type="caution">
    <text evidence="5">The sequence shown here is derived from an EMBL/GenBank/DDBJ whole genome shotgun (WGS) entry which is preliminary data.</text>
</comment>
<organism evidence="5 6">
    <name type="scientific">Paenibacillus zeisoli</name>
    <dbReference type="NCBI Taxonomy" id="2496267"/>
    <lineage>
        <taxon>Bacteria</taxon>
        <taxon>Bacillati</taxon>
        <taxon>Bacillota</taxon>
        <taxon>Bacilli</taxon>
        <taxon>Bacillales</taxon>
        <taxon>Paenibacillaceae</taxon>
        <taxon>Paenibacillus</taxon>
    </lineage>
</organism>
<dbReference type="Proteomes" id="UP000272464">
    <property type="component" value="Unassembled WGS sequence"/>
</dbReference>
<dbReference type="OrthoDB" id="9775224at2"/>
<keyword evidence="6" id="KW-1185">Reference proteome</keyword>
<dbReference type="InterPro" id="IPR022300">
    <property type="entry name" value="PPK2-rel_1"/>
</dbReference>
<accession>A0A3S1JLB5</accession>
<dbReference type="AlphaFoldDB" id="A0A3S1JLB5"/>